<dbReference type="Gene3D" id="3.40.50.1000">
    <property type="entry name" value="HAD superfamily/HAD-like"/>
    <property type="match status" value="2"/>
</dbReference>
<dbReference type="InterPro" id="IPR006356">
    <property type="entry name" value="HAD-SF_hydro_IIA_hyp3"/>
</dbReference>
<dbReference type="PANTHER" id="PTHR19288:SF90">
    <property type="entry name" value="OS08G0542600 PROTEIN"/>
    <property type="match status" value="1"/>
</dbReference>
<comment type="caution">
    <text evidence="1">The sequence shown here is derived from an EMBL/GenBank/DDBJ whole genome shotgun (WGS) entry which is preliminary data.</text>
</comment>
<keyword evidence="2" id="KW-1185">Reference proteome</keyword>
<dbReference type="Proteomes" id="UP000264589">
    <property type="component" value="Unassembled WGS sequence"/>
</dbReference>
<proteinExistence type="predicted"/>
<keyword evidence="1" id="KW-0378">Hydrolase</keyword>
<dbReference type="InterPro" id="IPR023214">
    <property type="entry name" value="HAD_sf"/>
</dbReference>
<dbReference type="OrthoDB" id="9791073at2"/>
<dbReference type="NCBIfam" id="TIGR01460">
    <property type="entry name" value="HAD-SF-IIA"/>
    <property type="match status" value="1"/>
</dbReference>
<dbReference type="InterPro" id="IPR036412">
    <property type="entry name" value="HAD-like_sf"/>
</dbReference>
<organism evidence="1 2">
    <name type="scientific">Parvularcula marina</name>
    <dbReference type="NCBI Taxonomy" id="2292771"/>
    <lineage>
        <taxon>Bacteria</taxon>
        <taxon>Pseudomonadati</taxon>
        <taxon>Pseudomonadota</taxon>
        <taxon>Alphaproteobacteria</taxon>
        <taxon>Parvularculales</taxon>
        <taxon>Parvularculaceae</taxon>
        <taxon>Parvularcula</taxon>
    </lineage>
</organism>
<name>A0A371RJN6_9PROT</name>
<dbReference type="Pfam" id="PF13344">
    <property type="entry name" value="Hydrolase_6"/>
    <property type="match status" value="1"/>
</dbReference>
<dbReference type="Pfam" id="PF13242">
    <property type="entry name" value="Hydrolase_like"/>
    <property type="match status" value="1"/>
</dbReference>
<dbReference type="PANTHER" id="PTHR19288">
    <property type="entry name" value="4-NITROPHENYLPHOSPHATASE-RELATED"/>
    <property type="match status" value="1"/>
</dbReference>
<dbReference type="InParanoid" id="A0A371RJN6"/>
<dbReference type="NCBIfam" id="TIGR01459">
    <property type="entry name" value="HAD-SF-IIA-hyp4"/>
    <property type="match status" value="1"/>
</dbReference>
<dbReference type="EMBL" id="QUQO01000001">
    <property type="protein sequence ID" value="RFB05661.1"/>
    <property type="molecule type" value="Genomic_DNA"/>
</dbReference>
<dbReference type="CDD" id="cd07525">
    <property type="entry name" value="HAD_like"/>
    <property type="match status" value="1"/>
</dbReference>
<evidence type="ECO:0000313" key="1">
    <source>
        <dbReference type="EMBL" id="RFB05661.1"/>
    </source>
</evidence>
<reference evidence="1 2" key="1">
    <citation type="submission" date="2018-08" db="EMBL/GenBank/DDBJ databases">
        <title>Parvularcula sp. SM1705, isolated from surface water of the South Sea China.</title>
        <authorList>
            <person name="Sun L."/>
        </authorList>
    </citation>
    <scope>NUCLEOTIDE SEQUENCE [LARGE SCALE GENOMIC DNA]</scope>
    <source>
        <strain evidence="1 2">SM1705</strain>
    </source>
</reference>
<dbReference type="AlphaFoldDB" id="A0A371RJN6"/>
<dbReference type="GO" id="GO:0016791">
    <property type="term" value="F:phosphatase activity"/>
    <property type="evidence" value="ECO:0007669"/>
    <property type="project" value="TreeGrafter"/>
</dbReference>
<dbReference type="InterPro" id="IPR006357">
    <property type="entry name" value="HAD-SF_hydro_IIA"/>
</dbReference>
<dbReference type="RefSeq" id="WP_116392294.1">
    <property type="nucleotide sequence ID" value="NZ_QUQO01000001.1"/>
</dbReference>
<protein>
    <submittedName>
        <fullName evidence="1">TIGR01459 family HAD-type hydrolase</fullName>
    </submittedName>
</protein>
<evidence type="ECO:0000313" key="2">
    <source>
        <dbReference type="Proteomes" id="UP000264589"/>
    </source>
</evidence>
<sequence length="285" mass="30424">MGAPLIIKGLSEIAGRYDALLCDAWGVIHNGRELFAGAGDALLKFRETRGPVVIITNAPRLSSAIPPQLDRLGLPREAYDAVITSGDATVEAVKAMGDIPGFRLGPDKDDTLFNAAGAQFVPIEEAGFILCTGLFDDISETPEDYREMLSLAAARGLPMICANPDRVVKFGDRMIYCAGSLADLYEELGGETIFCGKPHKPIYDACRKALEATGRPASRMLAIGDGLQTDILGANREELDVAFVADGIFAEQSRGPTGRIDGPRLGALLGEHDVSAQYALDGLKW</sequence>
<accession>A0A371RJN6</accession>
<gene>
    <name evidence="1" type="ORF">DX908_10525</name>
</gene>
<dbReference type="GO" id="GO:0005737">
    <property type="term" value="C:cytoplasm"/>
    <property type="evidence" value="ECO:0007669"/>
    <property type="project" value="TreeGrafter"/>
</dbReference>
<dbReference type="SUPFAM" id="SSF56784">
    <property type="entry name" value="HAD-like"/>
    <property type="match status" value="1"/>
</dbReference>